<organism evidence="1">
    <name type="scientific">marine metagenome</name>
    <dbReference type="NCBI Taxonomy" id="408172"/>
    <lineage>
        <taxon>unclassified sequences</taxon>
        <taxon>metagenomes</taxon>
        <taxon>ecological metagenomes</taxon>
    </lineage>
</organism>
<dbReference type="CDD" id="cd16841">
    <property type="entry name" value="RraA_family"/>
    <property type="match status" value="1"/>
</dbReference>
<dbReference type="PANTHER" id="PTHR33254">
    <property type="entry name" value="4-HYDROXY-4-METHYL-2-OXOGLUTARATE ALDOLASE 3-RELATED"/>
    <property type="match status" value="1"/>
</dbReference>
<protein>
    <submittedName>
        <fullName evidence="1">Uncharacterized protein</fullName>
    </submittedName>
</protein>
<proteinExistence type="predicted"/>
<sequence length="247" mass="27446">MAVIQPTPDHVLDKATIEQLKRVNTTAVVDVLARNGYEPHYVYMPNVKTMNPGERLVARAITVRFVPARPDGMAEKPGGEESPEFAAFELAGPGDVIVMESMRTKRMSIGGDIKFLRLKQRQVDGLVCDGGIRDMHTVKDYGVGMWGLDKTSNLGTRVGTPYSTNDTVAVDGILVRPGDYIVADDDGVVVIPRTVAPDIALKAIEYDDLEEWIRRRLDEEQLTPGIYYPPDDKVIALYRKWKAEQSS</sequence>
<accession>A0A382EEF5</accession>
<dbReference type="Pfam" id="PF03737">
    <property type="entry name" value="RraA-like"/>
    <property type="match status" value="1"/>
</dbReference>
<dbReference type="InterPro" id="IPR005493">
    <property type="entry name" value="RraA/RraA-like"/>
</dbReference>
<evidence type="ECO:0000313" key="1">
    <source>
        <dbReference type="EMBL" id="SVB48247.1"/>
    </source>
</evidence>
<reference evidence="1" key="1">
    <citation type="submission" date="2018-05" db="EMBL/GenBank/DDBJ databases">
        <authorList>
            <person name="Lanie J.A."/>
            <person name="Ng W.-L."/>
            <person name="Kazmierczak K.M."/>
            <person name="Andrzejewski T.M."/>
            <person name="Davidsen T.M."/>
            <person name="Wayne K.J."/>
            <person name="Tettelin H."/>
            <person name="Glass J.I."/>
            <person name="Rusch D."/>
            <person name="Podicherti R."/>
            <person name="Tsui H.-C.T."/>
            <person name="Winkler M.E."/>
        </authorList>
    </citation>
    <scope>NUCLEOTIDE SEQUENCE</scope>
</reference>
<gene>
    <name evidence="1" type="ORF">METZ01_LOCUS201101</name>
</gene>
<dbReference type="Gene3D" id="3.50.30.40">
    <property type="entry name" value="Ribonuclease E inhibitor RraA/RraA-like"/>
    <property type="match status" value="1"/>
</dbReference>
<dbReference type="EMBL" id="UINC01043763">
    <property type="protein sequence ID" value="SVB48247.1"/>
    <property type="molecule type" value="Genomic_DNA"/>
</dbReference>
<dbReference type="PANTHER" id="PTHR33254:SF4">
    <property type="entry name" value="4-HYDROXY-4-METHYL-2-OXOGLUTARATE ALDOLASE 3-RELATED"/>
    <property type="match status" value="1"/>
</dbReference>
<dbReference type="InterPro" id="IPR036704">
    <property type="entry name" value="RraA/RraA-like_sf"/>
</dbReference>
<name>A0A382EEF5_9ZZZZ</name>
<dbReference type="AlphaFoldDB" id="A0A382EEF5"/>
<dbReference type="SUPFAM" id="SSF89562">
    <property type="entry name" value="RraA-like"/>
    <property type="match status" value="1"/>
</dbReference>